<feature type="non-terminal residue" evidence="3">
    <location>
        <position position="1"/>
    </location>
</feature>
<feature type="region of interest" description="Disordered" evidence="1">
    <location>
        <begin position="138"/>
        <end position="182"/>
    </location>
</feature>
<dbReference type="SMART" id="SM00338">
    <property type="entry name" value="BRLZ"/>
    <property type="match status" value="1"/>
</dbReference>
<gene>
    <name evidence="3" type="ORF">AABB24_008794</name>
</gene>
<dbReference type="Gene3D" id="1.20.5.170">
    <property type="match status" value="1"/>
</dbReference>
<sequence length="330" mass="36994">FGALTSKTPNVIIKLGTSRGRVPNSKSGPSFFTPTISVELAMVDNFDDIINWDDVDHIFHNVLDNPHDDDQFTLPDSSPQTFQQIEQLLMNDDDVGLVSFEDADPQFAADFLSDVLVDSPLHSDHSHSPAEQAIGFTDSKVSSGSDADQDKHKSPSDGDDELNNHDPVDKKRKRQLRNRDAAVRSRERKKLYVRDLELKSRYFESECKRLGFVLQCCLAENQALRFSLQNSSANGVSMTKQESAVLLLESLLLGSLLWFLGITCLLILPSQTWSVPEENQGSRNHGLLLPIKEGKKTSRILLFLSFMMSKRCKASRSRMKFNPHSLGVVM</sequence>
<accession>A0ABD2UUS9</accession>
<dbReference type="PANTHER" id="PTHR37616:SF2">
    <property type="entry name" value="BZIP DOMAIN-CONTAINING PROTEIN"/>
    <property type="match status" value="1"/>
</dbReference>
<dbReference type="AlphaFoldDB" id="A0ABD2UUS9"/>
<dbReference type="Proteomes" id="UP001627284">
    <property type="component" value="Unassembled WGS sequence"/>
</dbReference>
<dbReference type="InterPro" id="IPR004827">
    <property type="entry name" value="bZIP"/>
</dbReference>
<comment type="caution">
    <text evidence="3">The sequence shown here is derived from an EMBL/GenBank/DDBJ whole genome shotgun (WGS) entry which is preliminary data.</text>
</comment>
<name>A0ABD2UUS9_9SOLN</name>
<evidence type="ECO:0000313" key="4">
    <source>
        <dbReference type="Proteomes" id="UP001627284"/>
    </source>
</evidence>
<protein>
    <recommendedName>
        <fullName evidence="2">BZIP domain-containing protein</fullName>
    </recommendedName>
</protein>
<dbReference type="InterPro" id="IPR046347">
    <property type="entry name" value="bZIP_sf"/>
</dbReference>
<dbReference type="CDD" id="cd14704">
    <property type="entry name" value="bZIP_HY5-like"/>
    <property type="match status" value="1"/>
</dbReference>
<organism evidence="3 4">
    <name type="scientific">Solanum stoloniferum</name>
    <dbReference type="NCBI Taxonomy" id="62892"/>
    <lineage>
        <taxon>Eukaryota</taxon>
        <taxon>Viridiplantae</taxon>
        <taxon>Streptophyta</taxon>
        <taxon>Embryophyta</taxon>
        <taxon>Tracheophyta</taxon>
        <taxon>Spermatophyta</taxon>
        <taxon>Magnoliopsida</taxon>
        <taxon>eudicotyledons</taxon>
        <taxon>Gunneridae</taxon>
        <taxon>Pentapetalae</taxon>
        <taxon>asterids</taxon>
        <taxon>lamiids</taxon>
        <taxon>Solanales</taxon>
        <taxon>Solanaceae</taxon>
        <taxon>Solanoideae</taxon>
        <taxon>Solaneae</taxon>
        <taxon>Solanum</taxon>
    </lineage>
</organism>
<evidence type="ECO:0000259" key="2">
    <source>
        <dbReference type="PROSITE" id="PS50217"/>
    </source>
</evidence>
<dbReference type="PROSITE" id="PS50217">
    <property type="entry name" value="BZIP"/>
    <property type="match status" value="1"/>
</dbReference>
<evidence type="ECO:0000256" key="1">
    <source>
        <dbReference type="SAM" id="MobiDB-lite"/>
    </source>
</evidence>
<dbReference type="SUPFAM" id="SSF57959">
    <property type="entry name" value="Leucine zipper domain"/>
    <property type="match status" value="1"/>
</dbReference>
<feature type="domain" description="BZIP" evidence="2">
    <location>
        <begin position="168"/>
        <end position="210"/>
    </location>
</feature>
<proteinExistence type="predicted"/>
<keyword evidence="4" id="KW-1185">Reference proteome</keyword>
<reference evidence="3 4" key="1">
    <citation type="submission" date="2024-05" db="EMBL/GenBank/DDBJ databases">
        <title>De novo assembly of an allotetraploid wild potato.</title>
        <authorList>
            <person name="Hosaka A.J."/>
        </authorList>
    </citation>
    <scope>NUCLEOTIDE SEQUENCE [LARGE SCALE GENOMIC DNA]</scope>
    <source>
        <tissue evidence="3">Young leaves</tissue>
    </source>
</reference>
<feature type="compositionally biased region" description="Basic and acidic residues" evidence="1">
    <location>
        <begin position="148"/>
        <end position="169"/>
    </location>
</feature>
<dbReference type="PANTHER" id="PTHR37616">
    <property type="entry name" value="BZIP TRANSCRIPTION FACTOR 60-LIKE"/>
    <property type="match status" value="1"/>
</dbReference>
<dbReference type="PROSITE" id="PS00036">
    <property type="entry name" value="BZIP_BASIC"/>
    <property type="match status" value="1"/>
</dbReference>
<dbReference type="EMBL" id="JBJKTR010000004">
    <property type="protein sequence ID" value="KAL3372411.1"/>
    <property type="molecule type" value="Genomic_DNA"/>
</dbReference>
<evidence type="ECO:0000313" key="3">
    <source>
        <dbReference type="EMBL" id="KAL3372411.1"/>
    </source>
</evidence>